<comment type="caution">
    <text evidence="3">The sequence shown here is derived from an EMBL/GenBank/DDBJ whole genome shotgun (WGS) entry which is preliminary data.</text>
</comment>
<protein>
    <submittedName>
        <fullName evidence="3">Flavin reductase family protein</fullName>
        <ecNumber evidence="3">1.5.1.-</ecNumber>
    </submittedName>
</protein>
<dbReference type="EC" id="1.5.1.-" evidence="3"/>
<dbReference type="GO" id="GO:0016491">
    <property type="term" value="F:oxidoreductase activity"/>
    <property type="evidence" value="ECO:0007669"/>
    <property type="project" value="UniProtKB-KW"/>
</dbReference>
<name>A0ABV8BLS9_9PSEU</name>
<dbReference type="EMBL" id="JBHRZI010000010">
    <property type="protein sequence ID" value="MFC3891122.1"/>
    <property type="molecule type" value="Genomic_DNA"/>
</dbReference>
<dbReference type="RefSeq" id="WP_382370152.1">
    <property type="nucleotide sequence ID" value="NZ_JBHRZI010000010.1"/>
</dbReference>
<dbReference type="InterPro" id="IPR002563">
    <property type="entry name" value="Flavin_Rdtase-like_dom"/>
</dbReference>
<sequence>MGVDLRMAMRNFATGVCVMTTYADGPNGRTHDGVTVNSLTSVSLDPPLVSVCLRRDSTFLADLLDTKVWALSILDISATDVARAFAQKREIRAAALHTLSATPGEDTGALVLDSPAWLECRLRQHVDVGDHTVVVGDVIATGAQRGRRPPLVFLHGEYHAGRCQQQTEEAVK</sequence>
<dbReference type="PANTHER" id="PTHR30466:SF1">
    <property type="entry name" value="FMN REDUCTASE (NADH) RUTF"/>
    <property type="match status" value="1"/>
</dbReference>
<reference evidence="4" key="1">
    <citation type="journal article" date="2019" name="Int. J. Syst. Evol. Microbiol.">
        <title>The Global Catalogue of Microorganisms (GCM) 10K type strain sequencing project: providing services to taxonomists for standard genome sequencing and annotation.</title>
        <authorList>
            <consortium name="The Broad Institute Genomics Platform"/>
            <consortium name="The Broad Institute Genome Sequencing Center for Infectious Disease"/>
            <person name="Wu L."/>
            <person name="Ma J."/>
        </authorList>
    </citation>
    <scope>NUCLEOTIDE SEQUENCE [LARGE SCALE GENOMIC DNA]</scope>
    <source>
        <strain evidence="4">CGMCC 4.7405</strain>
    </source>
</reference>
<dbReference type="Gene3D" id="2.30.110.10">
    <property type="entry name" value="Electron Transport, Fmn-binding Protein, Chain A"/>
    <property type="match status" value="1"/>
</dbReference>
<proteinExistence type="predicted"/>
<feature type="domain" description="Flavin reductase like" evidence="2">
    <location>
        <begin position="9"/>
        <end position="160"/>
    </location>
</feature>
<accession>A0ABV8BLS9</accession>
<dbReference type="InterPro" id="IPR012349">
    <property type="entry name" value="Split_barrel_FMN-bd"/>
</dbReference>
<keyword evidence="4" id="KW-1185">Reference proteome</keyword>
<evidence type="ECO:0000259" key="2">
    <source>
        <dbReference type="SMART" id="SM00903"/>
    </source>
</evidence>
<evidence type="ECO:0000256" key="1">
    <source>
        <dbReference type="ARBA" id="ARBA00023002"/>
    </source>
</evidence>
<gene>
    <name evidence="3" type="ORF">ACFOWZ_06515</name>
</gene>
<keyword evidence="1 3" id="KW-0560">Oxidoreductase</keyword>
<dbReference type="Proteomes" id="UP001595690">
    <property type="component" value="Unassembled WGS sequence"/>
</dbReference>
<evidence type="ECO:0000313" key="4">
    <source>
        <dbReference type="Proteomes" id="UP001595690"/>
    </source>
</evidence>
<organism evidence="3 4">
    <name type="scientific">Lentzea rhizosphaerae</name>
    <dbReference type="NCBI Taxonomy" id="2041025"/>
    <lineage>
        <taxon>Bacteria</taxon>
        <taxon>Bacillati</taxon>
        <taxon>Actinomycetota</taxon>
        <taxon>Actinomycetes</taxon>
        <taxon>Pseudonocardiales</taxon>
        <taxon>Pseudonocardiaceae</taxon>
        <taxon>Lentzea</taxon>
    </lineage>
</organism>
<dbReference type="InterPro" id="IPR050268">
    <property type="entry name" value="NADH-dep_flavin_reductase"/>
</dbReference>
<dbReference type="SMART" id="SM00903">
    <property type="entry name" value="Flavin_Reduct"/>
    <property type="match status" value="1"/>
</dbReference>
<dbReference type="SUPFAM" id="SSF50475">
    <property type="entry name" value="FMN-binding split barrel"/>
    <property type="match status" value="1"/>
</dbReference>
<dbReference type="PANTHER" id="PTHR30466">
    <property type="entry name" value="FLAVIN REDUCTASE"/>
    <property type="match status" value="1"/>
</dbReference>
<dbReference type="Pfam" id="PF01613">
    <property type="entry name" value="Flavin_Reduct"/>
    <property type="match status" value="1"/>
</dbReference>
<evidence type="ECO:0000313" key="3">
    <source>
        <dbReference type="EMBL" id="MFC3891122.1"/>
    </source>
</evidence>